<dbReference type="eggNOG" id="ENOG502QWAJ">
    <property type="taxonomic scope" value="Eukaryota"/>
</dbReference>
<dbReference type="OMA" id="TMSRYSL"/>
<feature type="transmembrane region" description="Helical" evidence="1">
    <location>
        <begin position="38"/>
        <end position="56"/>
    </location>
</feature>
<dbReference type="CTD" id="6758868"/>
<dbReference type="InterPro" id="IPR026508">
    <property type="entry name" value="TMEM164"/>
</dbReference>
<evidence type="ECO:0000313" key="2">
    <source>
        <dbReference type="EMBL" id="EDV19890.1"/>
    </source>
</evidence>
<dbReference type="OrthoDB" id="17328at2759"/>
<name>B3SBM9_TRIAD</name>
<dbReference type="RefSeq" id="XP_002117632.1">
    <property type="nucleotide sequence ID" value="XM_002117596.1"/>
</dbReference>
<accession>B3SBM9</accession>
<evidence type="ECO:0000313" key="3">
    <source>
        <dbReference type="Proteomes" id="UP000009022"/>
    </source>
</evidence>
<organism evidence="2 3">
    <name type="scientific">Trichoplax adhaerens</name>
    <name type="common">Trichoplax reptans</name>
    <dbReference type="NCBI Taxonomy" id="10228"/>
    <lineage>
        <taxon>Eukaryota</taxon>
        <taxon>Metazoa</taxon>
        <taxon>Placozoa</taxon>
        <taxon>Uniplacotomia</taxon>
        <taxon>Trichoplacea</taxon>
        <taxon>Trichoplacidae</taxon>
        <taxon>Trichoplax</taxon>
    </lineage>
</organism>
<dbReference type="FunCoup" id="B3SBM9">
    <property type="interactions" value="845"/>
</dbReference>
<dbReference type="AlphaFoldDB" id="B3SBM9"/>
<feature type="transmembrane region" description="Helical" evidence="1">
    <location>
        <begin position="102"/>
        <end position="123"/>
    </location>
</feature>
<evidence type="ECO:0008006" key="4">
    <source>
        <dbReference type="Google" id="ProtNLM"/>
    </source>
</evidence>
<feature type="transmembrane region" description="Helical" evidence="1">
    <location>
        <begin position="135"/>
        <end position="152"/>
    </location>
</feature>
<dbReference type="GeneID" id="6758868"/>
<sequence length="275" mass="31913">MEAIAEWFREAFVSGVDFTIEGNGGPDCVNLMSMQRRIIETIAFVVVCSWLWQYGYRRFDLYRTPLPKSRFGTSDPFGKRLLLVTLCVVFGMELGFKFATRQVIFIVNPCHVFTTMQIIFMIAKPSRRVTFWFRLHIHMLYGAFLAVAFPVVNTRFLHMEVITYWIQHILILFIVPAYLISLGGVYSVEKWNDWNYVAMAAGIFLPYNMIFLQFLGVYLEINLCSMVCNAVSDPFAGPNYKIYGLLYMPLLSMFFGKLMTLLYSVFVPIEREKSN</sequence>
<feature type="transmembrane region" description="Helical" evidence="1">
    <location>
        <begin position="242"/>
        <end position="266"/>
    </location>
</feature>
<dbReference type="InParanoid" id="B3SBM9"/>
<dbReference type="STRING" id="10228.B3SBM9"/>
<proteinExistence type="predicted"/>
<dbReference type="Proteomes" id="UP000009022">
    <property type="component" value="Unassembled WGS sequence"/>
</dbReference>
<evidence type="ECO:0000256" key="1">
    <source>
        <dbReference type="SAM" id="Phobius"/>
    </source>
</evidence>
<dbReference type="PhylomeDB" id="B3SBM9"/>
<dbReference type="PANTHER" id="PTHR20948">
    <property type="entry name" value="TRANSMEMBRANE PROTEIN 164"/>
    <property type="match status" value="1"/>
</dbReference>
<protein>
    <recommendedName>
        <fullName evidence="4">Transmembrane protein 164</fullName>
    </recommendedName>
</protein>
<keyword evidence="1" id="KW-1133">Transmembrane helix</keyword>
<feature type="transmembrane region" description="Helical" evidence="1">
    <location>
        <begin position="197"/>
        <end position="219"/>
    </location>
</feature>
<dbReference type="EMBL" id="DS985265">
    <property type="protein sequence ID" value="EDV19890.1"/>
    <property type="molecule type" value="Genomic_DNA"/>
</dbReference>
<dbReference type="PANTHER" id="PTHR20948:SF2">
    <property type="entry name" value="TRANSMEMBRANE PROTEIN 164"/>
    <property type="match status" value="1"/>
</dbReference>
<dbReference type="HOGENOM" id="CLU_072415_0_0_1"/>
<dbReference type="KEGG" id="tad:TRIADDRAFT_38465"/>
<keyword evidence="1" id="KW-0472">Membrane</keyword>
<gene>
    <name evidence="2" type="ORF">TRIADDRAFT_38465</name>
</gene>
<feature type="transmembrane region" description="Helical" evidence="1">
    <location>
        <begin position="164"/>
        <end position="185"/>
    </location>
</feature>
<reference evidence="2 3" key="1">
    <citation type="journal article" date="2008" name="Nature">
        <title>The Trichoplax genome and the nature of placozoans.</title>
        <authorList>
            <person name="Srivastava M."/>
            <person name="Begovic E."/>
            <person name="Chapman J."/>
            <person name="Putnam N.H."/>
            <person name="Hellsten U."/>
            <person name="Kawashima T."/>
            <person name="Kuo A."/>
            <person name="Mitros T."/>
            <person name="Salamov A."/>
            <person name="Carpenter M.L."/>
            <person name="Signorovitch A.Y."/>
            <person name="Moreno M.A."/>
            <person name="Kamm K."/>
            <person name="Grimwood J."/>
            <person name="Schmutz J."/>
            <person name="Shapiro H."/>
            <person name="Grigoriev I.V."/>
            <person name="Buss L.W."/>
            <person name="Schierwater B."/>
            <person name="Dellaporta S.L."/>
            <person name="Rokhsar D.S."/>
        </authorList>
    </citation>
    <scope>NUCLEOTIDE SEQUENCE [LARGE SCALE GENOMIC DNA]</scope>
    <source>
        <strain evidence="2 3">Grell-BS-1999</strain>
    </source>
</reference>
<keyword evidence="3" id="KW-1185">Reference proteome</keyword>
<dbReference type="Pfam" id="PF14808">
    <property type="entry name" value="TMEM164"/>
    <property type="match status" value="1"/>
</dbReference>
<keyword evidence="1" id="KW-0812">Transmembrane</keyword>